<dbReference type="InterPro" id="IPR013783">
    <property type="entry name" value="Ig-like_fold"/>
</dbReference>
<comment type="caution">
    <text evidence="2">The sequence shown here is derived from an EMBL/GenBank/DDBJ whole genome shotgun (WGS) entry which is preliminary data.</text>
</comment>
<gene>
    <name evidence="2" type="ORF">S01H1_20084</name>
</gene>
<feature type="non-terminal residue" evidence="2">
    <location>
        <position position="1"/>
    </location>
</feature>
<feature type="non-terminal residue" evidence="2">
    <location>
        <position position="290"/>
    </location>
</feature>
<evidence type="ECO:0000256" key="1">
    <source>
        <dbReference type="SAM" id="MobiDB-lite"/>
    </source>
</evidence>
<reference evidence="2" key="1">
    <citation type="journal article" date="2014" name="Front. Microbiol.">
        <title>High frequency of phylogenetically diverse reductive dehalogenase-homologous genes in deep subseafloor sedimentary metagenomes.</title>
        <authorList>
            <person name="Kawai M."/>
            <person name="Futagami T."/>
            <person name="Toyoda A."/>
            <person name="Takaki Y."/>
            <person name="Nishi S."/>
            <person name="Hori S."/>
            <person name="Arai W."/>
            <person name="Tsubouchi T."/>
            <person name="Morono Y."/>
            <person name="Uchiyama I."/>
            <person name="Ito T."/>
            <person name="Fujiyama A."/>
            <person name="Inagaki F."/>
            <person name="Takami H."/>
        </authorList>
    </citation>
    <scope>NUCLEOTIDE SEQUENCE</scope>
    <source>
        <strain evidence="2">Expedition CK06-06</strain>
    </source>
</reference>
<dbReference type="EMBL" id="BARS01010934">
    <property type="protein sequence ID" value="GAF98600.1"/>
    <property type="molecule type" value="Genomic_DNA"/>
</dbReference>
<accession>X0VDG9</accession>
<name>X0VDG9_9ZZZZ</name>
<dbReference type="AlphaFoldDB" id="X0VDG9"/>
<protein>
    <recommendedName>
        <fullName evidence="3">PKD domain-containing protein</fullName>
    </recommendedName>
</protein>
<evidence type="ECO:0000313" key="2">
    <source>
        <dbReference type="EMBL" id="GAF98600.1"/>
    </source>
</evidence>
<sequence>GSGAAPLTYSWTPTDGLSDPTAANPTANMTNNYTVNVTDGNGCWATDIVVVTENANPTADAGDDIGFCEGGSAVIGGSPTGSGAAPLTYSWTPTDGLSDPTAANPTANMTNNYTVNVTDGNGCWATDIVVVTENADPTADAGDDIGFCEGGSAVIGGSPTGSGAAPLTYSWTPTDGLSDPTAANPTANMTNNYTVNVTDGNGCWATDIVVVTENADPTADAGDDIGFCEGGSAVIGGSPTGSGAAPLTYSWTPTDGLSDPTAANPTANMTNNYTVNVTDGNGCWATDIVV</sequence>
<proteinExistence type="predicted"/>
<organism evidence="2">
    <name type="scientific">marine sediment metagenome</name>
    <dbReference type="NCBI Taxonomy" id="412755"/>
    <lineage>
        <taxon>unclassified sequences</taxon>
        <taxon>metagenomes</taxon>
        <taxon>ecological metagenomes</taxon>
    </lineage>
</organism>
<dbReference type="Gene3D" id="2.60.40.10">
    <property type="entry name" value="Immunoglobulins"/>
    <property type="match status" value="4"/>
</dbReference>
<feature type="region of interest" description="Disordered" evidence="1">
    <location>
        <begin position="1"/>
        <end position="20"/>
    </location>
</feature>
<evidence type="ECO:0008006" key="3">
    <source>
        <dbReference type="Google" id="ProtNLM"/>
    </source>
</evidence>